<dbReference type="RefSeq" id="WP_232364833.1">
    <property type="nucleotide sequence ID" value="NZ_JACDUS010000020.1"/>
</dbReference>
<gene>
    <name evidence="2" type="ORF">HNR65_003592</name>
</gene>
<keyword evidence="3" id="KW-1185">Reference proteome</keyword>
<dbReference type="CDD" id="cd00093">
    <property type="entry name" value="HTH_XRE"/>
    <property type="match status" value="1"/>
</dbReference>
<evidence type="ECO:0000259" key="1">
    <source>
        <dbReference type="PROSITE" id="PS50943"/>
    </source>
</evidence>
<dbReference type="Gene3D" id="1.10.260.40">
    <property type="entry name" value="lambda repressor-like DNA-binding domains"/>
    <property type="match status" value="1"/>
</dbReference>
<feature type="domain" description="HTH cro/C1-type" evidence="1">
    <location>
        <begin position="50"/>
        <end position="82"/>
    </location>
</feature>
<accession>A0A7W0CCQ0</accession>
<dbReference type="SMART" id="SM00530">
    <property type="entry name" value="HTH_XRE"/>
    <property type="match status" value="1"/>
</dbReference>
<dbReference type="Pfam" id="PF13560">
    <property type="entry name" value="HTH_31"/>
    <property type="match status" value="1"/>
</dbReference>
<dbReference type="GO" id="GO:0003677">
    <property type="term" value="F:DNA binding"/>
    <property type="evidence" value="ECO:0007669"/>
    <property type="project" value="InterPro"/>
</dbReference>
<organism evidence="2 3">
    <name type="scientific">Desulfosalsimonas propionicica</name>
    <dbReference type="NCBI Taxonomy" id="332175"/>
    <lineage>
        <taxon>Bacteria</taxon>
        <taxon>Pseudomonadati</taxon>
        <taxon>Thermodesulfobacteriota</taxon>
        <taxon>Desulfobacteria</taxon>
        <taxon>Desulfobacterales</taxon>
        <taxon>Desulfosalsimonadaceae</taxon>
        <taxon>Desulfosalsimonas</taxon>
    </lineage>
</organism>
<protein>
    <submittedName>
        <fullName evidence="2">Transcriptional regulator with XRE-family HTH domain</fullName>
    </submittedName>
</protein>
<name>A0A7W0CCQ0_9BACT</name>
<comment type="caution">
    <text evidence="2">The sequence shown here is derived from an EMBL/GenBank/DDBJ whole genome shotgun (WGS) entry which is preliminary data.</text>
</comment>
<dbReference type="Proteomes" id="UP000525298">
    <property type="component" value="Unassembled WGS sequence"/>
</dbReference>
<dbReference type="InterPro" id="IPR010982">
    <property type="entry name" value="Lambda_DNA-bd_dom_sf"/>
</dbReference>
<proteinExistence type="predicted"/>
<dbReference type="EMBL" id="JACDUS010000020">
    <property type="protein sequence ID" value="MBA2883230.1"/>
    <property type="molecule type" value="Genomic_DNA"/>
</dbReference>
<dbReference type="SUPFAM" id="SSF47413">
    <property type="entry name" value="lambda repressor-like DNA-binding domains"/>
    <property type="match status" value="1"/>
</dbReference>
<reference evidence="2 3" key="1">
    <citation type="submission" date="2020-07" db="EMBL/GenBank/DDBJ databases">
        <title>Genomic Encyclopedia of Type Strains, Phase IV (KMG-IV): sequencing the most valuable type-strain genomes for metagenomic binning, comparative biology and taxonomic classification.</title>
        <authorList>
            <person name="Goeker M."/>
        </authorList>
    </citation>
    <scope>NUCLEOTIDE SEQUENCE [LARGE SCALE GENOMIC DNA]</scope>
    <source>
        <strain evidence="2 3">DSM 17721</strain>
    </source>
</reference>
<dbReference type="AlphaFoldDB" id="A0A7W0CCQ0"/>
<sequence length="138" mass="15848">MKIHYLWFTERSSIYLMIHMRTKGKMMPKSITRTYSRYSRDAAALLGALIREARNERKLTAQELADRAGISRGLLQRIEKGNLKCEIGAVFEVATIVGVKLFDTDESALPKYLRQTKEKLALLPKSVRKKSKAVRDDF</sequence>
<dbReference type="InterPro" id="IPR001387">
    <property type="entry name" value="Cro/C1-type_HTH"/>
</dbReference>
<evidence type="ECO:0000313" key="2">
    <source>
        <dbReference type="EMBL" id="MBA2883230.1"/>
    </source>
</evidence>
<dbReference type="PROSITE" id="PS50943">
    <property type="entry name" value="HTH_CROC1"/>
    <property type="match status" value="1"/>
</dbReference>
<evidence type="ECO:0000313" key="3">
    <source>
        <dbReference type="Proteomes" id="UP000525298"/>
    </source>
</evidence>